<keyword evidence="5" id="KW-0479">Metal-binding</keyword>
<dbReference type="GO" id="GO:0005953">
    <property type="term" value="C:CAAX-protein geranylgeranyltransferase complex"/>
    <property type="evidence" value="ECO:0007669"/>
    <property type="project" value="TreeGrafter"/>
</dbReference>
<dbReference type="EMBL" id="JANBTW010000015">
    <property type="protein sequence ID" value="KAJ2679056.1"/>
    <property type="molecule type" value="Genomic_DNA"/>
</dbReference>
<evidence type="ECO:0000256" key="5">
    <source>
        <dbReference type="ARBA" id="ARBA00022723"/>
    </source>
</evidence>
<dbReference type="Gene3D" id="1.50.10.20">
    <property type="match status" value="1"/>
</dbReference>
<name>A0A9W8GBU4_9FUNG</name>
<feature type="region of interest" description="Disordered" evidence="8">
    <location>
        <begin position="339"/>
        <end position="359"/>
    </location>
</feature>
<keyword evidence="4" id="KW-0808">Transferase</keyword>
<reference evidence="10" key="1">
    <citation type="submission" date="2022-07" db="EMBL/GenBank/DDBJ databases">
        <title>Phylogenomic reconstructions and comparative analyses of Kickxellomycotina fungi.</title>
        <authorList>
            <person name="Reynolds N.K."/>
            <person name="Stajich J.E."/>
            <person name="Barry K."/>
            <person name="Grigoriev I.V."/>
            <person name="Crous P."/>
            <person name="Smith M.E."/>
        </authorList>
    </citation>
    <scope>NUCLEOTIDE SEQUENCE</scope>
    <source>
        <strain evidence="10">NRRL 3115</strain>
    </source>
</reference>
<dbReference type="InterPro" id="IPR001330">
    <property type="entry name" value="Prenyltrans"/>
</dbReference>
<dbReference type="PANTHER" id="PTHR11774">
    <property type="entry name" value="GERANYLGERANYL TRANSFERASE TYPE BETA SUBUNIT"/>
    <property type="match status" value="1"/>
</dbReference>
<dbReference type="Pfam" id="PF00432">
    <property type="entry name" value="Prenyltrans"/>
    <property type="match status" value="1"/>
</dbReference>
<dbReference type="Proteomes" id="UP001151518">
    <property type="component" value="Unassembled WGS sequence"/>
</dbReference>
<feature type="domain" description="Prenyltransferase alpha-alpha toroid" evidence="9">
    <location>
        <begin position="5"/>
        <end position="317"/>
    </location>
</feature>
<comment type="similarity">
    <text evidence="2">Belongs to the protein prenyltransferase subunit beta family.</text>
</comment>
<evidence type="ECO:0000259" key="9">
    <source>
        <dbReference type="Pfam" id="PF00432"/>
    </source>
</evidence>
<dbReference type="GO" id="GO:0004662">
    <property type="term" value="F:CAAX-protein geranylgeranyltransferase activity"/>
    <property type="evidence" value="ECO:0007669"/>
    <property type="project" value="TreeGrafter"/>
</dbReference>
<accession>A0A9W8GBU4</accession>
<dbReference type="PANTHER" id="PTHR11774:SF4">
    <property type="entry name" value="GERANYLGERANYL TRANSFERASE TYPE-1 SUBUNIT BETA"/>
    <property type="match status" value="1"/>
</dbReference>
<dbReference type="AlphaFoldDB" id="A0A9W8GBU4"/>
<sequence>MASKLAVDKHVRYFRYCLDMLPSDAAAFDAIRMTLAHLCLAGLAGLGQVEAALSAARRREMVEWIYAQQIPPTATNAAHRGFRGGSLFGPHELCAHAAANSGNVAATYSALCSLLILGDDLARVDRSAIIGALRRLQLDSGTFAPHPDTTESDPRFIFCACAISAILGDWSGVDTDAVTRYIVACCSFDGGLTQAPFQESHGGHLYCCIASLALMGRLDALPDRSRTLRWAVFRQNDGYQGRMNKAPDACYSFWVGASVEMLGGHGLVDADAVSRFLLQCESPYGGIAKYPGTKPDPLHAALGVVGYAFCYPDEFPRMAPELLLPESIASRLLHAHHADEVSSTGTGSELDESDKSDSN</sequence>
<evidence type="ECO:0000256" key="7">
    <source>
        <dbReference type="ARBA" id="ARBA00022833"/>
    </source>
</evidence>
<organism evidence="10 11">
    <name type="scientific">Coemansia spiralis</name>
    <dbReference type="NCBI Taxonomy" id="417178"/>
    <lineage>
        <taxon>Eukaryota</taxon>
        <taxon>Fungi</taxon>
        <taxon>Fungi incertae sedis</taxon>
        <taxon>Zoopagomycota</taxon>
        <taxon>Kickxellomycotina</taxon>
        <taxon>Kickxellomycetes</taxon>
        <taxon>Kickxellales</taxon>
        <taxon>Kickxellaceae</taxon>
        <taxon>Coemansia</taxon>
    </lineage>
</organism>
<comment type="caution">
    <text evidence="10">The sequence shown here is derived from an EMBL/GenBank/DDBJ whole genome shotgun (WGS) entry which is preliminary data.</text>
</comment>
<evidence type="ECO:0000256" key="6">
    <source>
        <dbReference type="ARBA" id="ARBA00022737"/>
    </source>
</evidence>
<dbReference type="OrthoDB" id="24893at2759"/>
<dbReference type="InterPro" id="IPR008930">
    <property type="entry name" value="Terpenoid_cyclase/PrenylTrfase"/>
</dbReference>
<evidence type="ECO:0000256" key="8">
    <source>
        <dbReference type="SAM" id="MobiDB-lite"/>
    </source>
</evidence>
<keyword evidence="3" id="KW-0637">Prenyltransferase</keyword>
<protein>
    <recommendedName>
        <fullName evidence="9">Prenyltransferase alpha-alpha toroid domain-containing protein</fullName>
    </recommendedName>
</protein>
<dbReference type="GO" id="GO:0046872">
    <property type="term" value="F:metal ion binding"/>
    <property type="evidence" value="ECO:0007669"/>
    <property type="project" value="UniProtKB-KW"/>
</dbReference>
<dbReference type="InterPro" id="IPR045089">
    <property type="entry name" value="PGGT1B-like"/>
</dbReference>
<keyword evidence="7" id="KW-0862">Zinc</keyword>
<evidence type="ECO:0000256" key="4">
    <source>
        <dbReference type="ARBA" id="ARBA00022679"/>
    </source>
</evidence>
<evidence type="ECO:0000313" key="10">
    <source>
        <dbReference type="EMBL" id="KAJ2679056.1"/>
    </source>
</evidence>
<gene>
    <name evidence="10" type="ORF">GGI25_001828</name>
</gene>
<evidence type="ECO:0000256" key="2">
    <source>
        <dbReference type="ARBA" id="ARBA00010497"/>
    </source>
</evidence>
<keyword evidence="6" id="KW-0677">Repeat</keyword>
<evidence type="ECO:0000313" key="11">
    <source>
        <dbReference type="Proteomes" id="UP001151518"/>
    </source>
</evidence>
<proteinExistence type="inferred from homology"/>
<dbReference type="SUPFAM" id="SSF48239">
    <property type="entry name" value="Terpenoid cyclases/Protein prenyltransferases"/>
    <property type="match status" value="1"/>
</dbReference>
<comment type="cofactor">
    <cofactor evidence="1">
        <name>Zn(2+)</name>
        <dbReference type="ChEBI" id="CHEBI:29105"/>
    </cofactor>
</comment>
<evidence type="ECO:0000256" key="3">
    <source>
        <dbReference type="ARBA" id="ARBA00022602"/>
    </source>
</evidence>
<evidence type="ECO:0000256" key="1">
    <source>
        <dbReference type="ARBA" id="ARBA00001947"/>
    </source>
</evidence>